<organism evidence="1 2">
    <name type="scientific">Niabella drilacis (strain DSM 25811 / CCM 8410 / CCUG 62505 / LMG 26954 / E90)</name>
    <dbReference type="NCBI Taxonomy" id="1285928"/>
    <lineage>
        <taxon>Bacteria</taxon>
        <taxon>Pseudomonadati</taxon>
        <taxon>Bacteroidota</taxon>
        <taxon>Chitinophagia</taxon>
        <taxon>Chitinophagales</taxon>
        <taxon>Chitinophagaceae</taxon>
        <taxon>Niabella</taxon>
    </lineage>
</organism>
<proteinExistence type="predicted"/>
<accession>A0A1G6LDN3</accession>
<gene>
    <name evidence="1" type="ORF">SAMN04487894_102312</name>
</gene>
<dbReference type="OrthoDB" id="9831038at2"/>
<name>A0A1G6LDN3_NIADE</name>
<sequence length="182" mass="20160">MILAGLYACTGNPAKKSMLQGPQYPGDSTSTQLKNVRQYNSIVFKNKAITHCSTTRPNCLSDLEFITDALKLINPTYKTTQLEATIYQGTALFNNAGHDSTRITCYRIKTENMAALQQLITRLDTAGQGYVRKMAKTEAPITCYFTTTPSQILLITHIGIPELQKLKNQPLVTAVKEQIGSR</sequence>
<evidence type="ECO:0000313" key="2">
    <source>
        <dbReference type="Proteomes" id="UP000198757"/>
    </source>
</evidence>
<dbReference type="EMBL" id="FMZO01000002">
    <property type="protein sequence ID" value="SDC41303.1"/>
    <property type="molecule type" value="Genomic_DNA"/>
</dbReference>
<dbReference type="AlphaFoldDB" id="A0A1G6LDN3"/>
<dbReference type="RefSeq" id="WP_143019660.1">
    <property type="nucleotide sequence ID" value="NZ_FMZO01000002.1"/>
</dbReference>
<dbReference type="Proteomes" id="UP000198757">
    <property type="component" value="Unassembled WGS sequence"/>
</dbReference>
<reference evidence="2" key="1">
    <citation type="submission" date="2016-10" db="EMBL/GenBank/DDBJ databases">
        <authorList>
            <person name="Varghese N."/>
            <person name="Submissions S."/>
        </authorList>
    </citation>
    <scope>NUCLEOTIDE SEQUENCE [LARGE SCALE GENOMIC DNA]</scope>
    <source>
        <strain evidence="2">DSM 25811 / CCM 8410 / LMG 26954 / E90</strain>
    </source>
</reference>
<protein>
    <submittedName>
        <fullName evidence="1">Uncharacterized protein</fullName>
    </submittedName>
</protein>
<evidence type="ECO:0000313" key="1">
    <source>
        <dbReference type="EMBL" id="SDC41303.1"/>
    </source>
</evidence>
<keyword evidence="2" id="KW-1185">Reference proteome</keyword>